<gene>
    <name evidence="2" type="ORF">R5W23_003151</name>
</gene>
<dbReference type="Proteomes" id="UP001272242">
    <property type="component" value="Unassembled WGS sequence"/>
</dbReference>
<dbReference type="EMBL" id="JAXBLV010000200">
    <property type="protein sequence ID" value="MDY3561724.1"/>
    <property type="molecule type" value="Genomic_DNA"/>
</dbReference>
<organism evidence="2 3">
    <name type="scientific">Gemmata algarum</name>
    <dbReference type="NCBI Taxonomy" id="2975278"/>
    <lineage>
        <taxon>Bacteria</taxon>
        <taxon>Pseudomonadati</taxon>
        <taxon>Planctomycetota</taxon>
        <taxon>Planctomycetia</taxon>
        <taxon>Gemmatales</taxon>
        <taxon>Gemmataceae</taxon>
        <taxon>Gemmata</taxon>
    </lineage>
</organism>
<dbReference type="Pfam" id="PF04480">
    <property type="entry name" value="DUF559"/>
    <property type="match status" value="1"/>
</dbReference>
<dbReference type="SUPFAM" id="SSF52980">
    <property type="entry name" value="Restriction endonuclease-like"/>
    <property type="match status" value="1"/>
</dbReference>
<reference evidence="3" key="1">
    <citation type="journal article" date="2023" name="Mar. Drugs">
        <title>Gemmata algarum, a Novel Planctomycete Isolated from an Algal Mat, Displays Antimicrobial Activity.</title>
        <authorList>
            <person name="Kumar G."/>
            <person name="Kallscheuer N."/>
            <person name="Kashif M."/>
            <person name="Ahamad S."/>
            <person name="Jagadeeshwari U."/>
            <person name="Pannikurungottu S."/>
            <person name="Haufschild T."/>
            <person name="Kabuu M."/>
            <person name="Sasikala C."/>
            <person name="Jogler C."/>
            <person name="Ramana C."/>
        </authorList>
    </citation>
    <scope>NUCLEOTIDE SEQUENCE [LARGE SCALE GENOMIC DNA]</scope>
    <source>
        <strain evidence="3">JC673</strain>
    </source>
</reference>
<dbReference type="Gene3D" id="3.40.960.10">
    <property type="entry name" value="VSR Endonuclease"/>
    <property type="match status" value="1"/>
</dbReference>
<dbReference type="InterPro" id="IPR007569">
    <property type="entry name" value="DUF559"/>
</dbReference>
<name>A0ABU5F3F4_9BACT</name>
<protein>
    <submittedName>
        <fullName evidence="2">DUF559 domain-containing protein</fullName>
    </submittedName>
</protein>
<accession>A0ABU5F3F4</accession>
<dbReference type="InterPro" id="IPR011335">
    <property type="entry name" value="Restrct_endonuc-II-like"/>
</dbReference>
<dbReference type="InterPro" id="IPR047216">
    <property type="entry name" value="Endonuclease_DUF559_bact"/>
</dbReference>
<dbReference type="PANTHER" id="PTHR38590">
    <property type="entry name" value="BLL0828 PROTEIN"/>
    <property type="match status" value="1"/>
</dbReference>
<proteinExistence type="predicted"/>
<dbReference type="CDD" id="cd01038">
    <property type="entry name" value="Endonuclease_DUF559"/>
    <property type="match status" value="1"/>
</dbReference>
<feature type="domain" description="DUF559" evidence="1">
    <location>
        <begin position="7"/>
        <end position="107"/>
    </location>
</feature>
<evidence type="ECO:0000313" key="2">
    <source>
        <dbReference type="EMBL" id="MDY3561724.1"/>
    </source>
</evidence>
<keyword evidence="3" id="KW-1185">Reference proteome</keyword>
<dbReference type="PANTHER" id="PTHR38590:SF1">
    <property type="entry name" value="BLL0828 PROTEIN"/>
    <property type="match status" value="1"/>
</dbReference>
<comment type="caution">
    <text evidence="2">The sequence shown here is derived from an EMBL/GenBank/DDBJ whole genome shotgun (WGS) entry which is preliminary data.</text>
</comment>
<evidence type="ECO:0000259" key="1">
    <source>
        <dbReference type="Pfam" id="PF04480"/>
    </source>
</evidence>
<sequence>MAKHPNRDRARQLRMNMTDAERFVWYRIRYRQLGGFKFRRQHPLGPFIVDFVCLERKLVLELDGGQHAERVAEDARRTQWLNERGYRVFRLWNIDAFREWEGAAERIGLLLLEGPETIFPVG</sequence>
<evidence type="ECO:0000313" key="3">
    <source>
        <dbReference type="Proteomes" id="UP001272242"/>
    </source>
</evidence>
<dbReference type="RefSeq" id="WP_320688082.1">
    <property type="nucleotide sequence ID" value="NZ_JAXBLV010000200.1"/>
</dbReference>